<evidence type="ECO:0000313" key="3">
    <source>
        <dbReference type="Proteomes" id="UP001642360"/>
    </source>
</evidence>
<evidence type="ECO:0000256" key="1">
    <source>
        <dbReference type="SAM" id="MobiDB-lite"/>
    </source>
</evidence>
<reference evidence="2 3" key="1">
    <citation type="submission" date="2024-02" db="EMBL/GenBank/DDBJ databases">
        <authorList>
            <person name="Vignale AGUSTIN F."/>
            <person name="Sosa J E."/>
            <person name="Modenutti C."/>
        </authorList>
    </citation>
    <scope>NUCLEOTIDE SEQUENCE [LARGE SCALE GENOMIC DNA]</scope>
</reference>
<dbReference type="EMBL" id="CAUOFW020000875">
    <property type="protein sequence ID" value="CAK9138296.1"/>
    <property type="molecule type" value="Genomic_DNA"/>
</dbReference>
<proteinExistence type="predicted"/>
<dbReference type="AlphaFoldDB" id="A0ABC8R1K9"/>
<feature type="region of interest" description="Disordered" evidence="1">
    <location>
        <begin position="57"/>
        <end position="77"/>
    </location>
</feature>
<accession>A0ABC8R1K9</accession>
<keyword evidence="3" id="KW-1185">Reference proteome</keyword>
<organism evidence="2 3">
    <name type="scientific">Ilex paraguariensis</name>
    <name type="common">yerba mate</name>
    <dbReference type="NCBI Taxonomy" id="185542"/>
    <lineage>
        <taxon>Eukaryota</taxon>
        <taxon>Viridiplantae</taxon>
        <taxon>Streptophyta</taxon>
        <taxon>Embryophyta</taxon>
        <taxon>Tracheophyta</taxon>
        <taxon>Spermatophyta</taxon>
        <taxon>Magnoliopsida</taxon>
        <taxon>eudicotyledons</taxon>
        <taxon>Gunneridae</taxon>
        <taxon>Pentapetalae</taxon>
        <taxon>asterids</taxon>
        <taxon>campanulids</taxon>
        <taxon>Aquifoliales</taxon>
        <taxon>Aquifoliaceae</taxon>
        <taxon>Ilex</taxon>
    </lineage>
</organism>
<comment type="caution">
    <text evidence="2">The sequence shown here is derived from an EMBL/GenBank/DDBJ whole genome shotgun (WGS) entry which is preliminary data.</text>
</comment>
<protein>
    <submittedName>
        <fullName evidence="2">Uncharacterized protein</fullName>
    </submittedName>
</protein>
<dbReference type="Proteomes" id="UP001642360">
    <property type="component" value="Unassembled WGS sequence"/>
</dbReference>
<evidence type="ECO:0000313" key="2">
    <source>
        <dbReference type="EMBL" id="CAK9138296.1"/>
    </source>
</evidence>
<gene>
    <name evidence="2" type="ORF">ILEXP_LOCUS5398</name>
</gene>
<sequence length="77" mass="8524">MMESIMSPLRLPSPTLPLYPRDHALPDTPNINQNFREFKEIKDMFVDLDSMSGEADLEARRCGGAQGGDDQEGGAEN</sequence>
<name>A0ABC8R1K9_9AQUA</name>